<dbReference type="FunFam" id="3.40.50.720:FF:000173">
    <property type="entry name" value="3-oxoacyl-[acyl-carrier protein] reductase"/>
    <property type="match status" value="1"/>
</dbReference>
<protein>
    <submittedName>
        <fullName evidence="5">SDR family NAD(P)-dependent oxidoreductase</fullName>
    </submittedName>
</protein>
<dbReference type="PANTHER" id="PTHR42879">
    <property type="entry name" value="3-OXOACYL-(ACYL-CARRIER-PROTEIN) REDUCTASE"/>
    <property type="match status" value="1"/>
</dbReference>
<dbReference type="GO" id="GO:0032787">
    <property type="term" value="P:monocarboxylic acid metabolic process"/>
    <property type="evidence" value="ECO:0007669"/>
    <property type="project" value="UniProtKB-ARBA"/>
</dbReference>
<dbReference type="InterPro" id="IPR050259">
    <property type="entry name" value="SDR"/>
</dbReference>
<gene>
    <name evidence="5" type="ORF">ENU21_01390</name>
</gene>
<dbReference type="InterPro" id="IPR057326">
    <property type="entry name" value="KR_dom"/>
</dbReference>
<dbReference type="AlphaFoldDB" id="A0A7C4D4A1"/>
<evidence type="ECO:0000256" key="2">
    <source>
        <dbReference type="ARBA" id="ARBA00023002"/>
    </source>
</evidence>
<dbReference type="InterPro" id="IPR020904">
    <property type="entry name" value="Sc_DH/Rdtase_CS"/>
</dbReference>
<dbReference type="NCBIfam" id="NF009466">
    <property type="entry name" value="PRK12826.1-2"/>
    <property type="match status" value="1"/>
</dbReference>
<accession>A0A7C4D4A1</accession>
<dbReference type="PRINTS" id="PR00081">
    <property type="entry name" value="GDHRDH"/>
</dbReference>
<dbReference type="PRINTS" id="PR00080">
    <property type="entry name" value="SDRFAMILY"/>
</dbReference>
<evidence type="ECO:0000313" key="5">
    <source>
        <dbReference type="EMBL" id="HGM46393.1"/>
    </source>
</evidence>
<evidence type="ECO:0000259" key="4">
    <source>
        <dbReference type="SMART" id="SM00822"/>
    </source>
</evidence>
<dbReference type="SUPFAM" id="SSF51735">
    <property type="entry name" value="NAD(P)-binding Rossmann-fold domains"/>
    <property type="match status" value="1"/>
</dbReference>
<dbReference type="PROSITE" id="PS00061">
    <property type="entry name" value="ADH_SHORT"/>
    <property type="match status" value="1"/>
</dbReference>
<reference evidence="5" key="1">
    <citation type="journal article" date="2020" name="mSystems">
        <title>Genome- and Community-Level Interaction Insights into Carbon Utilization and Element Cycling Functions of Hydrothermarchaeota in Hydrothermal Sediment.</title>
        <authorList>
            <person name="Zhou Z."/>
            <person name="Liu Y."/>
            <person name="Xu W."/>
            <person name="Pan J."/>
            <person name="Luo Z.H."/>
            <person name="Li M."/>
        </authorList>
    </citation>
    <scope>NUCLEOTIDE SEQUENCE</scope>
    <source>
        <strain evidence="5">SpSt-649</strain>
    </source>
</reference>
<sequence>MVWKVRVFSELYTAVEPYKSTYIVAVVENENGERRVVRVSSRYFGRLKPGVEGEIREEWTVFGTVPVFIPRLEEKLRKVVLVTGGSRGIGAAIALEFAKHGFDVVVADVVQDAETEKTLEALRSFNVNAYFVYMDVSKSESVHKGVEEAVKQAGRIDVLVNNAGVTRDAYLERMREEDWDTVLNINLKGAFLCSKAVLPVMKRIGGGVIVNISSIVGILGNIGQVNYAASKAGMIGLTKTLAKELAPYGIRVVAIAPGFAKTRMALAVPQGILQEYMRRIPIPRLVEPEEIAKLVYHVVENEAINGIVIPIDLGTTISSPIA</sequence>
<dbReference type="InterPro" id="IPR002347">
    <property type="entry name" value="SDR_fam"/>
</dbReference>
<evidence type="ECO:0000256" key="1">
    <source>
        <dbReference type="ARBA" id="ARBA00006484"/>
    </source>
</evidence>
<dbReference type="Pfam" id="PF00106">
    <property type="entry name" value="adh_short"/>
    <property type="match status" value="1"/>
</dbReference>
<evidence type="ECO:0000256" key="3">
    <source>
        <dbReference type="RuleBase" id="RU000363"/>
    </source>
</evidence>
<feature type="domain" description="Ketoreductase" evidence="4">
    <location>
        <begin position="78"/>
        <end position="258"/>
    </location>
</feature>
<dbReference type="InterPro" id="IPR036291">
    <property type="entry name" value="NAD(P)-bd_dom_sf"/>
</dbReference>
<organism evidence="5">
    <name type="scientific">Thermofilum pendens</name>
    <dbReference type="NCBI Taxonomy" id="2269"/>
    <lineage>
        <taxon>Archaea</taxon>
        <taxon>Thermoproteota</taxon>
        <taxon>Thermoprotei</taxon>
        <taxon>Thermofilales</taxon>
        <taxon>Thermofilaceae</taxon>
        <taxon>Thermofilum</taxon>
    </lineage>
</organism>
<comment type="caution">
    <text evidence="5">The sequence shown here is derived from an EMBL/GenBank/DDBJ whole genome shotgun (WGS) entry which is preliminary data.</text>
</comment>
<dbReference type="SMART" id="SM00822">
    <property type="entry name" value="PKS_KR"/>
    <property type="match status" value="1"/>
</dbReference>
<proteinExistence type="inferred from homology"/>
<dbReference type="PANTHER" id="PTHR42879:SF2">
    <property type="entry name" value="3-OXOACYL-[ACYL-CARRIER-PROTEIN] REDUCTASE FABG"/>
    <property type="match status" value="1"/>
</dbReference>
<dbReference type="GO" id="GO:0016491">
    <property type="term" value="F:oxidoreductase activity"/>
    <property type="evidence" value="ECO:0007669"/>
    <property type="project" value="UniProtKB-KW"/>
</dbReference>
<dbReference type="EMBL" id="DTBQ01000038">
    <property type="protein sequence ID" value="HGM46393.1"/>
    <property type="molecule type" value="Genomic_DNA"/>
</dbReference>
<dbReference type="Gene3D" id="3.40.50.720">
    <property type="entry name" value="NAD(P)-binding Rossmann-like Domain"/>
    <property type="match status" value="1"/>
</dbReference>
<keyword evidence="2" id="KW-0560">Oxidoreductase</keyword>
<name>A0A7C4D4A1_THEPE</name>
<comment type="similarity">
    <text evidence="1 3">Belongs to the short-chain dehydrogenases/reductases (SDR) family.</text>
</comment>